<dbReference type="OrthoDB" id="364348at2759"/>
<dbReference type="Gene3D" id="1.20.58.70">
    <property type="match status" value="1"/>
</dbReference>
<feature type="transmembrane region" description="Helical" evidence="3">
    <location>
        <begin position="281"/>
        <end position="301"/>
    </location>
</feature>
<protein>
    <recommendedName>
        <fullName evidence="4">t-SNARE coiled-coil homology domain-containing protein</fullName>
    </recommendedName>
</protein>
<dbReference type="Pfam" id="PF05739">
    <property type="entry name" value="SNARE"/>
    <property type="match status" value="1"/>
</dbReference>
<keyword evidence="6" id="KW-1185">Reference proteome</keyword>
<feature type="domain" description="T-SNARE coiled-coil homology" evidence="4">
    <location>
        <begin position="209"/>
        <end position="271"/>
    </location>
</feature>
<sequence length="302" mass="34794">MSFANFDIEAQRATSEGNSGKNIERQQTQSQNELDTIIYKASDQLQLFNNLISQFDAKKKLIGSKRDKIQLRDNASALISKISDMDSAIQILVENLSHLINKKLGDKRQIVNDDDDDSAPKLEITQKQMVIKERLVSEFNELHKQFQRSARQYAEKARAYPVKDDIQRQETSDERTPLMDNEHGKNEQQVAVQEQTQEQIDETELQYHLMLTQERNENINQINEGILEINSIFKDLGELVNQQGEQLDTVEDNILQLSGNTQQAERELMKAHEYQKKKSKWSCILLFALCIFVLVIVLAVLS</sequence>
<dbReference type="GO" id="GO:0005484">
    <property type="term" value="F:SNAP receptor activity"/>
    <property type="evidence" value="ECO:0007669"/>
    <property type="project" value="TreeGrafter"/>
</dbReference>
<dbReference type="InterPro" id="IPR045242">
    <property type="entry name" value="Syntaxin"/>
</dbReference>
<gene>
    <name evidence="5" type="ORF">AC631_00413</name>
</gene>
<evidence type="ECO:0000256" key="1">
    <source>
        <dbReference type="ARBA" id="ARBA00009063"/>
    </source>
</evidence>
<dbReference type="EMBL" id="LMYN01000005">
    <property type="protein sequence ID" value="KSA03778.1"/>
    <property type="molecule type" value="Genomic_DNA"/>
</dbReference>
<accession>A0A0V1Q5M8</accession>
<dbReference type="InterPro" id="IPR010989">
    <property type="entry name" value="SNARE"/>
</dbReference>
<name>A0A0V1Q5M8_9ASCO</name>
<dbReference type="GO" id="GO:0006906">
    <property type="term" value="P:vesicle fusion"/>
    <property type="evidence" value="ECO:0007669"/>
    <property type="project" value="TreeGrafter"/>
</dbReference>
<dbReference type="InterPro" id="IPR006011">
    <property type="entry name" value="Syntaxin_N"/>
</dbReference>
<evidence type="ECO:0000256" key="3">
    <source>
        <dbReference type="SAM" id="Phobius"/>
    </source>
</evidence>
<dbReference type="GeneID" id="26837422"/>
<evidence type="ECO:0000256" key="2">
    <source>
        <dbReference type="SAM" id="MobiDB-lite"/>
    </source>
</evidence>
<feature type="region of interest" description="Disordered" evidence="2">
    <location>
        <begin position="165"/>
        <end position="187"/>
    </location>
</feature>
<evidence type="ECO:0000259" key="4">
    <source>
        <dbReference type="PROSITE" id="PS50192"/>
    </source>
</evidence>
<dbReference type="PANTHER" id="PTHR19957">
    <property type="entry name" value="SYNTAXIN"/>
    <property type="match status" value="1"/>
</dbReference>
<comment type="caution">
    <text evidence="5">The sequence shown here is derived from an EMBL/GenBank/DDBJ whole genome shotgun (WGS) entry which is preliminary data.</text>
</comment>
<dbReference type="PROSITE" id="PS50192">
    <property type="entry name" value="T_SNARE"/>
    <property type="match status" value="1"/>
</dbReference>
<dbReference type="GO" id="GO:0000149">
    <property type="term" value="F:SNARE binding"/>
    <property type="evidence" value="ECO:0007669"/>
    <property type="project" value="TreeGrafter"/>
</dbReference>
<feature type="compositionally biased region" description="Basic and acidic residues" evidence="2">
    <location>
        <begin position="165"/>
        <end position="186"/>
    </location>
</feature>
<keyword evidence="3" id="KW-1133">Transmembrane helix</keyword>
<dbReference type="SUPFAM" id="SSF47661">
    <property type="entry name" value="t-snare proteins"/>
    <property type="match status" value="1"/>
</dbReference>
<evidence type="ECO:0000313" key="5">
    <source>
        <dbReference type="EMBL" id="KSA03778.1"/>
    </source>
</evidence>
<reference evidence="5 6" key="1">
    <citation type="submission" date="2015-11" db="EMBL/GenBank/DDBJ databases">
        <title>The genome of Debaryomyces fabryi.</title>
        <authorList>
            <person name="Tafer H."/>
            <person name="Lopandic K."/>
        </authorList>
    </citation>
    <scope>NUCLEOTIDE SEQUENCE [LARGE SCALE GENOMIC DNA]</scope>
    <source>
        <strain evidence="5 6">CBS 789</strain>
    </source>
</reference>
<evidence type="ECO:0000313" key="6">
    <source>
        <dbReference type="Proteomes" id="UP000054251"/>
    </source>
</evidence>
<dbReference type="GO" id="GO:0048278">
    <property type="term" value="P:vesicle docking"/>
    <property type="evidence" value="ECO:0007669"/>
    <property type="project" value="TreeGrafter"/>
</dbReference>
<dbReference type="Proteomes" id="UP000054251">
    <property type="component" value="Unassembled WGS sequence"/>
</dbReference>
<keyword evidence="3" id="KW-0812">Transmembrane</keyword>
<dbReference type="CDD" id="cd15840">
    <property type="entry name" value="SNARE_Qa"/>
    <property type="match status" value="1"/>
</dbReference>
<keyword evidence="3" id="KW-0472">Membrane</keyword>
<comment type="similarity">
    <text evidence="1">Belongs to the syntaxin family.</text>
</comment>
<dbReference type="AlphaFoldDB" id="A0A0V1Q5M8"/>
<dbReference type="GO" id="GO:0006896">
    <property type="term" value="P:Golgi to vacuole transport"/>
    <property type="evidence" value="ECO:0007669"/>
    <property type="project" value="TreeGrafter"/>
</dbReference>
<dbReference type="InterPro" id="IPR000727">
    <property type="entry name" value="T_SNARE_dom"/>
</dbReference>
<dbReference type="GO" id="GO:0012505">
    <property type="term" value="C:endomembrane system"/>
    <property type="evidence" value="ECO:0007669"/>
    <property type="project" value="TreeGrafter"/>
</dbReference>
<dbReference type="RefSeq" id="XP_015469880.1">
    <property type="nucleotide sequence ID" value="XM_015609243.1"/>
</dbReference>
<dbReference type="Pfam" id="PF14523">
    <property type="entry name" value="Syntaxin_2"/>
    <property type="match status" value="1"/>
</dbReference>
<organism evidence="5 6">
    <name type="scientific">Debaryomyces fabryi</name>
    <dbReference type="NCBI Taxonomy" id="58627"/>
    <lineage>
        <taxon>Eukaryota</taxon>
        <taxon>Fungi</taxon>
        <taxon>Dikarya</taxon>
        <taxon>Ascomycota</taxon>
        <taxon>Saccharomycotina</taxon>
        <taxon>Pichiomycetes</taxon>
        <taxon>Debaryomycetaceae</taxon>
        <taxon>Debaryomyces</taxon>
    </lineage>
</organism>
<dbReference type="Gene3D" id="1.20.5.110">
    <property type="match status" value="1"/>
</dbReference>
<dbReference type="PANTHER" id="PTHR19957:SF418">
    <property type="entry name" value="SNAP RECEPTOR"/>
    <property type="match status" value="1"/>
</dbReference>
<proteinExistence type="inferred from homology"/>
<dbReference type="SMART" id="SM00397">
    <property type="entry name" value="t_SNARE"/>
    <property type="match status" value="1"/>
</dbReference>
<dbReference type="GO" id="GO:0031201">
    <property type="term" value="C:SNARE complex"/>
    <property type="evidence" value="ECO:0007669"/>
    <property type="project" value="TreeGrafter"/>
</dbReference>
<dbReference type="GO" id="GO:0006886">
    <property type="term" value="P:intracellular protein transport"/>
    <property type="evidence" value="ECO:0007669"/>
    <property type="project" value="TreeGrafter"/>
</dbReference>